<dbReference type="AlphaFoldDB" id="A0A358HW61"/>
<proteinExistence type="predicted"/>
<dbReference type="Proteomes" id="UP000264753">
    <property type="component" value="Unassembled WGS sequence"/>
</dbReference>
<dbReference type="Proteomes" id="UP000264179">
    <property type="component" value="Unassembled WGS sequence"/>
</dbReference>
<dbReference type="SUPFAM" id="SSF55729">
    <property type="entry name" value="Acyl-CoA N-acyltransferases (Nat)"/>
    <property type="match status" value="1"/>
</dbReference>
<keyword evidence="3" id="KW-0808">Transferase</keyword>
<feature type="compositionally biased region" description="Basic and acidic residues" evidence="1">
    <location>
        <begin position="184"/>
        <end position="198"/>
    </location>
</feature>
<feature type="domain" description="N-acetyltransferase" evidence="2">
    <location>
        <begin position="14"/>
        <end position="156"/>
    </location>
</feature>
<dbReference type="InterPro" id="IPR051531">
    <property type="entry name" value="N-acetyltransferase"/>
</dbReference>
<feature type="region of interest" description="Disordered" evidence="1">
    <location>
        <begin position="184"/>
        <end position="230"/>
    </location>
</feature>
<dbReference type="GO" id="GO:0016747">
    <property type="term" value="F:acyltransferase activity, transferring groups other than amino-acyl groups"/>
    <property type="evidence" value="ECO:0007669"/>
    <property type="project" value="InterPro"/>
</dbReference>
<dbReference type="InterPro" id="IPR016181">
    <property type="entry name" value="Acyl_CoA_acyltransferase"/>
</dbReference>
<evidence type="ECO:0000313" key="3">
    <source>
        <dbReference type="EMBL" id="HBU99400.1"/>
    </source>
</evidence>
<dbReference type="RefSeq" id="WP_276654023.1">
    <property type="nucleotide sequence ID" value="NZ_DOOG01000135.1"/>
</dbReference>
<reference evidence="5 6" key="1">
    <citation type="journal article" date="2018" name="Nat. Biotechnol.">
        <title>A standardized bacterial taxonomy based on genome phylogeny substantially revises the tree of life.</title>
        <authorList>
            <person name="Parks D.H."/>
            <person name="Chuvochina M."/>
            <person name="Waite D.W."/>
            <person name="Rinke C."/>
            <person name="Skarshewski A."/>
            <person name="Chaumeil P.A."/>
            <person name="Hugenholtz P."/>
        </authorList>
    </citation>
    <scope>NUCLEOTIDE SEQUENCE [LARGE SCALE GENOMIC DNA]</scope>
    <source>
        <strain evidence="3">UBA8707</strain>
        <strain evidence="4">UBA9881</strain>
    </source>
</reference>
<evidence type="ECO:0000313" key="6">
    <source>
        <dbReference type="Proteomes" id="UP000264753"/>
    </source>
</evidence>
<evidence type="ECO:0000259" key="2">
    <source>
        <dbReference type="Pfam" id="PF13302"/>
    </source>
</evidence>
<dbReference type="InterPro" id="IPR000182">
    <property type="entry name" value="GNAT_dom"/>
</dbReference>
<dbReference type="PANTHER" id="PTHR43792">
    <property type="entry name" value="GNAT FAMILY, PUTATIVE (AFU_ORTHOLOGUE AFUA_3G00765)-RELATED-RELATED"/>
    <property type="match status" value="1"/>
</dbReference>
<evidence type="ECO:0000313" key="5">
    <source>
        <dbReference type="Proteomes" id="UP000264179"/>
    </source>
</evidence>
<comment type="caution">
    <text evidence="3">The sequence shown here is derived from an EMBL/GenBank/DDBJ whole genome shotgun (WGS) entry which is preliminary data.</text>
</comment>
<dbReference type="EMBL" id="DPOP01000034">
    <property type="protein sequence ID" value="HCW66302.1"/>
    <property type="molecule type" value="Genomic_DNA"/>
</dbReference>
<sequence length="230" mass="26849">MCTPEFPVHLTSKRFVFRDFTETDRTDFVTYQMDARYRMLYGKRDIATTRAQSNALFDRFLGWQHENPRRNFQIGIFDRATQNMLGCTGLRCRDEPARSATFGIELAPSYWGHYRAAIEATALMIAYGFRELDLMTIIGDTASGNKRIAKLANWFGTEITAERPGPDWMQHRDWTEIDWTLNRHDWEQSEQKEQKGPNDQEDQDRSSQPYQNDAKTQSTSTTDNRRGEPI</sequence>
<evidence type="ECO:0000256" key="1">
    <source>
        <dbReference type="SAM" id="MobiDB-lite"/>
    </source>
</evidence>
<dbReference type="EMBL" id="DOOG01000135">
    <property type="protein sequence ID" value="HBU99400.1"/>
    <property type="molecule type" value="Genomic_DNA"/>
</dbReference>
<feature type="compositionally biased region" description="Polar residues" evidence="1">
    <location>
        <begin position="206"/>
        <end position="222"/>
    </location>
</feature>
<name>A0A358HW61_9PROT</name>
<accession>A0A358HW61</accession>
<evidence type="ECO:0000313" key="4">
    <source>
        <dbReference type="EMBL" id="HCW66302.1"/>
    </source>
</evidence>
<dbReference type="Gene3D" id="3.40.630.30">
    <property type="match status" value="1"/>
</dbReference>
<organism evidence="3 6">
    <name type="scientific">Thalassospira lucentensis</name>
    <dbReference type="NCBI Taxonomy" id="168935"/>
    <lineage>
        <taxon>Bacteria</taxon>
        <taxon>Pseudomonadati</taxon>
        <taxon>Pseudomonadota</taxon>
        <taxon>Alphaproteobacteria</taxon>
        <taxon>Rhodospirillales</taxon>
        <taxon>Thalassospiraceae</taxon>
        <taxon>Thalassospira</taxon>
    </lineage>
</organism>
<protein>
    <submittedName>
        <fullName evidence="3">N-acetyltransferase</fullName>
    </submittedName>
</protein>
<gene>
    <name evidence="3" type="ORF">DEF21_16065</name>
    <name evidence="4" type="ORF">DHR80_03630</name>
</gene>
<dbReference type="Pfam" id="PF13302">
    <property type="entry name" value="Acetyltransf_3"/>
    <property type="match status" value="1"/>
</dbReference>